<dbReference type="SMART" id="SM00982">
    <property type="entry name" value="TRCF"/>
    <property type="match status" value="1"/>
</dbReference>
<dbReference type="Pfam" id="PF00271">
    <property type="entry name" value="Helicase_C"/>
    <property type="match status" value="1"/>
</dbReference>
<evidence type="ECO:0000259" key="11">
    <source>
        <dbReference type="PROSITE" id="PS51194"/>
    </source>
</evidence>
<evidence type="ECO:0000256" key="8">
    <source>
        <dbReference type="ARBA" id="ARBA00023204"/>
    </source>
</evidence>
<dbReference type="InterPro" id="IPR004576">
    <property type="entry name" value="Mfd"/>
</dbReference>
<dbReference type="GO" id="GO:0005524">
    <property type="term" value="F:ATP binding"/>
    <property type="evidence" value="ECO:0007669"/>
    <property type="project" value="UniProtKB-UniRule"/>
</dbReference>
<dbReference type="InterPro" id="IPR047112">
    <property type="entry name" value="RecG/Mfd"/>
</dbReference>
<dbReference type="SMART" id="SM01058">
    <property type="entry name" value="CarD_TRCF"/>
    <property type="match status" value="1"/>
</dbReference>
<dbReference type="SUPFAM" id="SSF143517">
    <property type="entry name" value="TRCF domain-like"/>
    <property type="match status" value="1"/>
</dbReference>
<dbReference type="AlphaFoldDB" id="A0AA37SPS0"/>
<dbReference type="SMART" id="SM00490">
    <property type="entry name" value="HELICc"/>
    <property type="match status" value="1"/>
</dbReference>
<dbReference type="Proteomes" id="UP001156666">
    <property type="component" value="Unassembled WGS sequence"/>
</dbReference>
<keyword evidence="1 9" id="KW-0963">Cytoplasm</keyword>
<reference evidence="12" key="1">
    <citation type="journal article" date="2014" name="Int. J. Syst. Evol. Microbiol.">
        <title>Complete genome sequence of Corynebacterium casei LMG S-19264T (=DSM 44701T), isolated from a smear-ripened cheese.</title>
        <authorList>
            <consortium name="US DOE Joint Genome Institute (JGI-PGF)"/>
            <person name="Walter F."/>
            <person name="Albersmeier A."/>
            <person name="Kalinowski J."/>
            <person name="Ruckert C."/>
        </authorList>
    </citation>
    <scope>NUCLEOTIDE SEQUENCE</scope>
    <source>
        <strain evidence="12">NBRC 108769</strain>
    </source>
</reference>
<dbReference type="InterPro" id="IPR027417">
    <property type="entry name" value="P-loop_NTPase"/>
</dbReference>
<evidence type="ECO:0000256" key="2">
    <source>
        <dbReference type="ARBA" id="ARBA00022741"/>
    </source>
</evidence>
<dbReference type="InterPro" id="IPR041471">
    <property type="entry name" value="UvrB_inter"/>
</dbReference>
<dbReference type="GO" id="GO:0003684">
    <property type="term" value="F:damaged DNA binding"/>
    <property type="evidence" value="ECO:0007669"/>
    <property type="project" value="InterPro"/>
</dbReference>
<comment type="similarity">
    <text evidence="9">In the N-terminal section; belongs to the UvrB family.</text>
</comment>
<dbReference type="PROSITE" id="PS51192">
    <property type="entry name" value="HELICASE_ATP_BIND_1"/>
    <property type="match status" value="1"/>
</dbReference>
<dbReference type="GO" id="GO:0016787">
    <property type="term" value="F:hydrolase activity"/>
    <property type="evidence" value="ECO:0007669"/>
    <property type="project" value="UniProtKB-KW"/>
</dbReference>
<keyword evidence="3 9" id="KW-0227">DNA damage</keyword>
<keyword evidence="13" id="KW-1185">Reference proteome</keyword>
<evidence type="ECO:0000256" key="1">
    <source>
        <dbReference type="ARBA" id="ARBA00022490"/>
    </source>
</evidence>
<accession>A0AA37SPS0</accession>
<keyword evidence="5" id="KW-0347">Helicase</keyword>
<evidence type="ECO:0000256" key="4">
    <source>
        <dbReference type="ARBA" id="ARBA00022801"/>
    </source>
</evidence>
<evidence type="ECO:0000259" key="10">
    <source>
        <dbReference type="PROSITE" id="PS51192"/>
    </source>
</evidence>
<dbReference type="InterPro" id="IPR005118">
    <property type="entry name" value="TRCF_C"/>
</dbReference>
<evidence type="ECO:0000256" key="9">
    <source>
        <dbReference type="HAMAP-Rule" id="MF_00969"/>
    </source>
</evidence>
<gene>
    <name evidence="9 12" type="primary">mfd</name>
    <name evidence="12" type="ORF">GCM10007940_31640</name>
</gene>
<feature type="domain" description="Helicase C-terminal" evidence="11">
    <location>
        <begin position="760"/>
        <end position="914"/>
    </location>
</feature>
<dbReference type="SUPFAM" id="SSF52540">
    <property type="entry name" value="P-loop containing nucleoside triphosphate hydrolases"/>
    <property type="match status" value="3"/>
</dbReference>
<dbReference type="InterPro" id="IPR011545">
    <property type="entry name" value="DEAD/DEAH_box_helicase_dom"/>
</dbReference>
<evidence type="ECO:0000313" key="13">
    <source>
        <dbReference type="Proteomes" id="UP001156666"/>
    </source>
</evidence>
<sequence>MENLNSLLKRYQEDERTKNITELLSSESPKRILVEGFIGAVDSFVLAGTYNLRPANHIYIANTKEDAAYLQNDLENLFDNKTIHFFPDSFSRPLRFEELNKTNILQRTEAINKIILSHAEGHFIITYPEAIFEKVVSPELLSEQKIEIKVGEKLDTDTIIEVLVEYGFVREEFVYEPGQFAIRGGIVDIFSYGNEWPYRIELFDEDIESIRNFNPTTQLSIRNIKAISIIPNVNSEFTKEQKVSLFEIFGKGTSVWIQDVEVMMEKLQTSFEKSVVFSNSLSGVKSAEEIEGLFKERAFIYPNQILDEIEGFHTVVLKKPHIDLKIDQKISYNISPQPAFNKNFKILIDNLEGNERKGLTNFVFAENKKQIERFYSIFDDLEAKMAWFPLNTALHEGFIDKDLNVAVYTDHQIFDRFHKYKLRKGFTKEQAMNLKMLRELQPGDFVTHIDHGVGKYSGLEKININGHVQESVRLKYLNNDILYVSINSLHKISKFVGKDGTPPRLSKIGGDAWKTMKAKTKKKVKDIARELIKLYAKRKASKGYAFPPDGYLQNELEASFIYEDTPDQEKATIAVKDDMMKEYPMDRLICGDVGFGKTEIALRAAFKCVVGGKQVAVLVPTTILALQHSKTFSDRLSEFGVSVDYINRFRTTKEKNEIFEKLKSGELDLVIGTHGILNKKIGFKDLGLLIIDEEQKFGVAAKEKLRNIKVNVDTLTLTATPIPRTLQFSLMSARDLSIIKTPPPNRQPIHTERRIFNDETIKDSIYYEYNRGGQVFFVHNRVKSLPDITAMVRRLVPEADVAMAHGQMEAKQLEKTLLDFIDRKYDVLVCTNIIETGLDIANANTIIINNAHHFGLSDLHQLRGRVGRSNKKAFCYLFAPPLSVLTPEARKRLKTLEEFSDLGSGFEIAMKDLDIRGAGNLLGGEQSGFISDIGYETYQKILEEAVMELKETEYKDVFKETLDKDRSYVRDVEIETDIEMLIPDEYINNIQERLRIYTQLDLIDNEEQLKKFEAKIIDRFGPIPKELRELMDGLKVRWLCKKLGFERLSLKGNKMRAYFIGNAQSSYFESKLFTDVLAYVNANSERKRISLKQSPRFLIMIKERVGNLQQAREFLDQLFAKVTS</sequence>
<dbReference type="InterPro" id="IPR037235">
    <property type="entry name" value="TRCF-like_C_D7"/>
</dbReference>
<dbReference type="InterPro" id="IPR001650">
    <property type="entry name" value="Helicase_C-like"/>
</dbReference>
<evidence type="ECO:0000256" key="5">
    <source>
        <dbReference type="ARBA" id="ARBA00022806"/>
    </source>
</evidence>
<evidence type="ECO:0000256" key="6">
    <source>
        <dbReference type="ARBA" id="ARBA00022840"/>
    </source>
</evidence>
<dbReference type="EMBL" id="BSOH01000021">
    <property type="protein sequence ID" value="GLR18548.1"/>
    <property type="molecule type" value="Genomic_DNA"/>
</dbReference>
<protein>
    <recommendedName>
        <fullName evidence="9">Transcription-repair-coupling factor</fullName>
        <shortName evidence="9">TRCF</shortName>
        <ecNumber evidence="9">3.6.4.-</ecNumber>
    </recommendedName>
</protein>
<dbReference type="Pfam" id="PF02559">
    <property type="entry name" value="CarD_TRCF_RID"/>
    <property type="match status" value="1"/>
</dbReference>
<keyword evidence="4 9" id="KW-0378">Hydrolase</keyword>
<dbReference type="RefSeq" id="WP_235294329.1">
    <property type="nucleotide sequence ID" value="NZ_BSOH01000021.1"/>
</dbReference>
<proteinExistence type="inferred from homology"/>
<dbReference type="PROSITE" id="PS51194">
    <property type="entry name" value="HELICASE_CTER"/>
    <property type="match status" value="1"/>
</dbReference>
<dbReference type="Gene3D" id="3.40.50.300">
    <property type="entry name" value="P-loop containing nucleotide triphosphate hydrolases"/>
    <property type="match status" value="2"/>
</dbReference>
<dbReference type="HAMAP" id="MF_00969">
    <property type="entry name" value="TRCF"/>
    <property type="match status" value="1"/>
</dbReference>
<dbReference type="InterPro" id="IPR003711">
    <property type="entry name" value="CarD-like/TRCF_RID"/>
</dbReference>
<dbReference type="Gene3D" id="3.30.2060.10">
    <property type="entry name" value="Penicillin-binding protein 1b domain"/>
    <property type="match status" value="1"/>
</dbReference>
<dbReference type="Pfam" id="PF00270">
    <property type="entry name" value="DEAD"/>
    <property type="match status" value="1"/>
</dbReference>
<dbReference type="Gene3D" id="3.90.1150.50">
    <property type="entry name" value="Transcription-repair-coupling factor, D7 domain"/>
    <property type="match status" value="1"/>
</dbReference>
<organism evidence="12 13">
    <name type="scientific">Portibacter lacus</name>
    <dbReference type="NCBI Taxonomy" id="1099794"/>
    <lineage>
        <taxon>Bacteria</taxon>
        <taxon>Pseudomonadati</taxon>
        <taxon>Bacteroidota</taxon>
        <taxon>Saprospiria</taxon>
        <taxon>Saprospirales</taxon>
        <taxon>Haliscomenobacteraceae</taxon>
        <taxon>Portibacter</taxon>
    </lineage>
</organism>
<dbReference type="InterPro" id="IPR036101">
    <property type="entry name" value="CarD-like/TRCF_RID_sf"/>
</dbReference>
<comment type="subcellular location">
    <subcellularLocation>
        <location evidence="9">Cytoplasm</location>
    </subcellularLocation>
</comment>
<keyword evidence="7 9" id="KW-0238">DNA-binding</keyword>
<dbReference type="Pfam" id="PF17757">
    <property type="entry name" value="UvrB_inter"/>
    <property type="match status" value="1"/>
</dbReference>
<reference evidence="12" key="2">
    <citation type="submission" date="2023-01" db="EMBL/GenBank/DDBJ databases">
        <title>Draft genome sequence of Portibacter lacus strain NBRC 108769.</title>
        <authorList>
            <person name="Sun Q."/>
            <person name="Mori K."/>
        </authorList>
    </citation>
    <scope>NUCLEOTIDE SEQUENCE</scope>
    <source>
        <strain evidence="12">NBRC 108769</strain>
    </source>
</reference>
<dbReference type="GO" id="GO:0006355">
    <property type="term" value="P:regulation of DNA-templated transcription"/>
    <property type="evidence" value="ECO:0007669"/>
    <property type="project" value="UniProtKB-UniRule"/>
</dbReference>
<dbReference type="GO" id="GO:0005737">
    <property type="term" value="C:cytoplasm"/>
    <property type="evidence" value="ECO:0007669"/>
    <property type="project" value="UniProtKB-SubCell"/>
</dbReference>
<dbReference type="EC" id="3.6.4.-" evidence="9"/>
<evidence type="ECO:0000256" key="3">
    <source>
        <dbReference type="ARBA" id="ARBA00022763"/>
    </source>
</evidence>
<dbReference type="SMART" id="SM00487">
    <property type="entry name" value="DEXDc"/>
    <property type="match status" value="1"/>
</dbReference>
<keyword evidence="8 9" id="KW-0234">DNA repair</keyword>
<comment type="function">
    <text evidence="9">Couples transcription and DNA repair by recognizing RNA polymerase (RNAP) stalled at DNA lesions. Mediates ATP-dependent release of RNAP and its truncated transcript from the DNA, and recruitment of nucleotide excision repair machinery to the damaged site.</text>
</comment>
<dbReference type="CDD" id="cd17991">
    <property type="entry name" value="DEXHc_TRCF"/>
    <property type="match status" value="1"/>
</dbReference>
<feature type="domain" description="Helicase ATP-binding" evidence="10">
    <location>
        <begin position="578"/>
        <end position="739"/>
    </location>
</feature>
<comment type="caution">
    <text evidence="12">The sequence shown here is derived from an EMBL/GenBank/DDBJ whole genome shotgun (WGS) entry which is preliminary data.</text>
</comment>
<keyword evidence="6 9" id="KW-0067">ATP-binding</keyword>
<evidence type="ECO:0000313" key="12">
    <source>
        <dbReference type="EMBL" id="GLR18548.1"/>
    </source>
</evidence>
<dbReference type="PANTHER" id="PTHR47964">
    <property type="entry name" value="ATP-DEPENDENT DNA HELICASE HOMOLOG RECG, CHLOROPLASTIC"/>
    <property type="match status" value="1"/>
</dbReference>
<dbReference type="PANTHER" id="PTHR47964:SF1">
    <property type="entry name" value="ATP-DEPENDENT DNA HELICASE HOMOLOG RECG, CHLOROPLASTIC"/>
    <property type="match status" value="1"/>
</dbReference>
<dbReference type="Pfam" id="PF03461">
    <property type="entry name" value="TRCF"/>
    <property type="match status" value="1"/>
</dbReference>
<evidence type="ECO:0000256" key="7">
    <source>
        <dbReference type="ARBA" id="ARBA00023125"/>
    </source>
</evidence>
<name>A0AA37SPS0_9BACT</name>
<dbReference type="InterPro" id="IPR014001">
    <property type="entry name" value="Helicase_ATP-bd"/>
</dbReference>
<comment type="similarity">
    <text evidence="9">In the C-terminal section; belongs to the helicase family. RecG subfamily.</text>
</comment>
<keyword evidence="2 9" id="KW-0547">Nucleotide-binding</keyword>
<dbReference type="GO" id="GO:0000716">
    <property type="term" value="P:transcription-coupled nucleotide-excision repair, DNA damage recognition"/>
    <property type="evidence" value="ECO:0007669"/>
    <property type="project" value="UniProtKB-UniRule"/>
</dbReference>
<dbReference type="GO" id="GO:0003678">
    <property type="term" value="F:DNA helicase activity"/>
    <property type="evidence" value="ECO:0007669"/>
    <property type="project" value="TreeGrafter"/>
</dbReference>
<dbReference type="NCBIfam" id="TIGR00580">
    <property type="entry name" value="mfd"/>
    <property type="match status" value="1"/>
</dbReference>
<dbReference type="SUPFAM" id="SSF141259">
    <property type="entry name" value="CarD-like"/>
    <property type="match status" value="1"/>
</dbReference>
<dbReference type="Gene3D" id="2.40.10.170">
    <property type="match status" value="1"/>
</dbReference>